<evidence type="ECO:0000313" key="11">
    <source>
        <dbReference type="EMBL" id="MCL2915607.1"/>
    </source>
</evidence>
<comment type="subunit">
    <text evidence="10">The Tol-Pal system is composed of five core proteins: the inner membrane proteins TolA, TolQ and TolR, the periplasmic protein TolB and the outer membrane protein Pal. They form a network linking the inner and outer membranes and the peptidoglycan layer.</text>
</comment>
<evidence type="ECO:0000256" key="6">
    <source>
        <dbReference type="ARBA" id="ARBA00022692"/>
    </source>
</evidence>
<keyword evidence="3 10" id="KW-1003">Cell membrane</keyword>
<evidence type="ECO:0000256" key="1">
    <source>
        <dbReference type="ARBA" id="ARBA00004162"/>
    </source>
</evidence>
<dbReference type="HAMAP" id="MF_02203">
    <property type="entry name" value="TolR"/>
    <property type="match status" value="1"/>
</dbReference>
<dbReference type="Gene3D" id="3.30.420.270">
    <property type="match status" value="1"/>
</dbReference>
<keyword evidence="6 10" id="KW-0812">Transmembrane</keyword>
<reference evidence="11 12" key="1">
    <citation type="submission" date="2022-01" db="EMBL/GenBank/DDBJ databases">
        <title>Whole genome-based taxonomy of the Shewanellaceae.</title>
        <authorList>
            <person name="Martin-Rodriguez A.J."/>
        </authorList>
    </citation>
    <scope>NUCLEOTIDE SEQUENCE [LARGE SCALE GENOMIC DNA]</scope>
    <source>
        <strain evidence="11 12">DSM 21332</strain>
    </source>
</reference>
<keyword evidence="9 10" id="KW-0131">Cell cycle</keyword>
<keyword evidence="12" id="KW-1185">Reference proteome</keyword>
<feature type="transmembrane region" description="Helical" evidence="10">
    <location>
        <begin position="21"/>
        <end position="39"/>
    </location>
</feature>
<keyword evidence="7 10" id="KW-1133">Transmembrane helix</keyword>
<dbReference type="EMBL" id="JAKIKT010000008">
    <property type="protein sequence ID" value="MCL2915607.1"/>
    <property type="molecule type" value="Genomic_DNA"/>
</dbReference>
<evidence type="ECO:0000256" key="3">
    <source>
        <dbReference type="ARBA" id="ARBA00022475"/>
    </source>
</evidence>
<evidence type="ECO:0000256" key="10">
    <source>
        <dbReference type="HAMAP-Rule" id="MF_02203"/>
    </source>
</evidence>
<comment type="subcellular location">
    <subcellularLocation>
        <location evidence="10">Cell inner membrane</location>
        <topology evidence="10">Single-pass membrane protein</topology>
    </subcellularLocation>
    <subcellularLocation>
        <location evidence="1">Cell membrane</location>
        <topology evidence="1">Single-pass membrane protein</topology>
    </subcellularLocation>
</comment>
<evidence type="ECO:0000256" key="5">
    <source>
        <dbReference type="ARBA" id="ARBA00022618"/>
    </source>
</evidence>
<evidence type="ECO:0000256" key="7">
    <source>
        <dbReference type="ARBA" id="ARBA00022989"/>
    </source>
</evidence>
<evidence type="ECO:0000256" key="9">
    <source>
        <dbReference type="ARBA" id="ARBA00023306"/>
    </source>
</evidence>
<gene>
    <name evidence="10 11" type="primary">tolR</name>
    <name evidence="11" type="ORF">L2725_17790</name>
</gene>
<dbReference type="InterPro" id="IPR014168">
    <property type="entry name" value="Tol-Pal_TolR"/>
</dbReference>
<dbReference type="RefSeq" id="WP_115138242.1">
    <property type="nucleotide sequence ID" value="NZ_JAKIKT010000008.1"/>
</dbReference>
<evidence type="ECO:0000313" key="12">
    <source>
        <dbReference type="Proteomes" id="UP001202831"/>
    </source>
</evidence>
<comment type="caution">
    <text evidence="11">The sequence shown here is derived from an EMBL/GenBank/DDBJ whole genome shotgun (WGS) entry which is preliminary data.</text>
</comment>
<name>A0ABT0NCU6_9GAMM</name>
<evidence type="ECO:0000256" key="4">
    <source>
        <dbReference type="ARBA" id="ARBA00022519"/>
    </source>
</evidence>
<evidence type="ECO:0000256" key="2">
    <source>
        <dbReference type="ARBA" id="ARBA00005811"/>
    </source>
</evidence>
<comment type="function">
    <text evidence="10">Part of the Tol-Pal system, which plays a role in outer membrane invagination during cell division and is important for maintaining outer membrane integrity.</text>
</comment>
<keyword evidence="8 10" id="KW-0472">Membrane</keyword>
<proteinExistence type="inferred from homology"/>
<dbReference type="PANTHER" id="PTHR30558:SF7">
    <property type="entry name" value="TOL-PAL SYSTEM PROTEIN TOLR"/>
    <property type="match status" value="1"/>
</dbReference>
<dbReference type="InterPro" id="IPR003400">
    <property type="entry name" value="ExbD"/>
</dbReference>
<sequence>MVPAYQRKRRRPVAEINVVPYIDVMLVLLIIFMVTAPIVTQGVKVDLPQGEAEALPAESKPPVVASIDEFGDYYLDVGSSSSRETLDLEEIATRVAAIVQLEPERPVVVKADKSIAYERVIQLMVTLQGAGVPSVGLMTESPEDN</sequence>
<evidence type="ECO:0000256" key="8">
    <source>
        <dbReference type="ARBA" id="ARBA00023136"/>
    </source>
</evidence>
<comment type="similarity">
    <text evidence="2 10">Belongs to the ExbD/TolR family.</text>
</comment>
<keyword evidence="4 10" id="KW-0997">Cell inner membrane</keyword>
<dbReference type="Pfam" id="PF02472">
    <property type="entry name" value="ExbD"/>
    <property type="match status" value="1"/>
</dbReference>
<protein>
    <recommendedName>
        <fullName evidence="10">Tol-Pal system protein TolR</fullName>
    </recommendedName>
</protein>
<dbReference type="PANTHER" id="PTHR30558">
    <property type="entry name" value="EXBD MEMBRANE COMPONENT OF PMF-DRIVEN MACROMOLECULE IMPORT SYSTEM"/>
    <property type="match status" value="1"/>
</dbReference>
<accession>A0ABT0NCU6</accession>
<dbReference type="Proteomes" id="UP001202831">
    <property type="component" value="Unassembled WGS sequence"/>
</dbReference>
<keyword evidence="5 10" id="KW-0132">Cell division</keyword>
<organism evidence="11 12">
    <name type="scientific">Shewanella corallii</name>
    <dbReference type="NCBI Taxonomy" id="560080"/>
    <lineage>
        <taxon>Bacteria</taxon>
        <taxon>Pseudomonadati</taxon>
        <taxon>Pseudomonadota</taxon>
        <taxon>Gammaproteobacteria</taxon>
        <taxon>Alteromonadales</taxon>
        <taxon>Shewanellaceae</taxon>
        <taxon>Shewanella</taxon>
    </lineage>
</organism>
<dbReference type="NCBIfam" id="TIGR02801">
    <property type="entry name" value="tolR"/>
    <property type="match status" value="1"/>
</dbReference>